<dbReference type="GO" id="GO:0005524">
    <property type="term" value="F:ATP binding"/>
    <property type="evidence" value="ECO:0007669"/>
    <property type="project" value="UniProtKB-KW"/>
</dbReference>
<keyword evidence="11" id="KW-0433">Leucine-rich repeat</keyword>
<keyword evidence="9" id="KW-0723">Serine/threonine-protein kinase</keyword>
<dbReference type="InterPro" id="IPR011009">
    <property type="entry name" value="Kinase-like_dom_sf"/>
</dbReference>
<dbReference type="Gene3D" id="3.80.10.10">
    <property type="entry name" value="Ribonuclease Inhibitor"/>
    <property type="match status" value="5"/>
</dbReference>
<dbReference type="InterPro" id="IPR013210">
    <property type="entry name" value="LRR_N_plant-typ"/>
</dbReference>
<keyword evidence="22 30" id="KW-0472">Membrane</keyword>
<dbReference type="PANTHER" id="PTHR48056">
    <property type="entry name" value="LRR RECEPTOR-LIKE SERINE/THREONINE-PROTEIN KINASE-RELATED"/>
    <property type="match status" value="1"/>
</dbReference>
<feature type="domain" description="Protein kinase" evidence="32">
    <location>
        <begin position="792"/>
        <end position="1073"/>
    </location>
</feature>
<dbReference type="EMBL" id="JAMSHJ010000001">
    <property type="protein sequence ID" value="KAI5440535.1"/>
    <property type="molecule type" value="Genomic_DNA"/>
</dbReference>
<evidence type="ECO:0000256" key="2">
    <source>
        <dbReference type="ARBA" id="ARBA00004191"/>
    </source>
</evidence>
<feature type="chain" id="PRO_5039722185" description="non-specific serine/threonine protein kinase" evidence="31">
    <location>
        <begin position="18"/>
        <end position="1101"/>
    </location>
</feature>
<evidence type="ECO:0000256" key="22">
    <source>
        <dbReference type="ARBA" id="ARBA00023136"/>
    </source>
</evidence>
<evidence type="ECO:0000256" key="13">
    <source>
        <dbReference type="ARBA" id="ARBA00022692"/>
    </source>
</evidence>
<dbReference type="InterPro" id="IPR032675">
    <property type="entry name" value="LRR_dom_sf"/>
</dbReference>
<dbReference type="FunFam" id="1.10.510.10:FF:000365">
    <property type="entry name" value="Leucine-rich repeat receptor-like serine/threonine-protein kinase At1g17230"/>
    <property type="match status" value="1"/>
</dbReference>
<keyword evidence="17" id="KW-0418">Kinase</keyword>
<evidence type="ECO:0000256" key="30">
    <source>
        <dbReference type="SAM" id="Phobius"/>
    </source>
</evidence>
<feature type="compositionally biased region" description="Polar residues" evidence="29">
    <location>
        <begin position="1074"/>
        <end position="1084"/>
    </location>
</feature>
<evidence type="ECO:0000256" key="12">
    <source>
        <dbReference type="ARBA" id="ARBA00022679"/>
    </source>
</evidence>
<evidence type="ECO:0000256" key="14">
    <source>
        <dbReference type="ARBA" id="ARBA00022729"/>
    </source>
</evidence>
<evidence type="ECO:0000256" key="23">
    <source>
        <dbReference type="ARBA" id="ARBA00023157"/>
    </source>
</evidence>
<evidence type="ECO:0000256" key="6">
    <source>
        <dbReference type="ARBA" id="ARBA00022475"/>
    </source>
</evidence>
<evidence type="ECO:0000256" key="10">
    <source>
        <dbReference type="ARBA" id="ARBA00022553"/>
    </source>
</evidence>
<keyword evidence="21 30" id="KW-1133">Transmembrane helix</keyword>
<dbReference type="InterPro" id="IPR000719">
    <property type="entry name" value="Prot_kinase_dom"/>
</dbReference>
<keyword evidence="12" id="KW-0808">Transferase</keyword>
<comment type="similarity">
    <text evidence="4">Belongs to the protein kinase superfamily. Ser/Thr protein kinase family.</text>
</comment>
<evidence type="ECO:0000256" key="31">
    <source>
        <dbReference type="SAM" id="SignalP"/>
    </source>
</evidence>
<comment type="subcellular location">
    <subcellularLocation>
        <location evidence="3">Cell membrane</location>
        <topology evidence="3">Single-pass type I membrane protein</topology>
    </subcellularLocation>
    <subcellularLocation>
        <location evidence="1">Membrane</location>
        <topology evidence="1">Peripheral membrane protein</topology>
    </subcellularLocation>
    <subcellularLocation>
        <location evidence="2">Secreted</location>
        <location evidence="2">Cell wall</location>
    </subcellularLocation>
</comment>
<dbReference type="GO" id="GO:0004674">
    <property type="term" value="F:protein serine/threonine kinase activity"/>
    <property type="evidence" value="ECO:0007669"/>
    <property type="project" value="UniProtKB-KW"/>
</dbReference>
<keyword evidence="7" id="KW-0134">Cell wall</keyword>
<dbReference type="InterPro" id="IPR050647">
    <property type="entry name" value="Plant_LRR-RLKs"/>
</dbReference>
<accession>A0A9D4YNG4</accession>
<keyword evidence="25" id="KW-0325">Glycoprotein</keyword>
<evidence type="ECO:0000256" key="8">
    <source>
        <dbReference type="ARBA" id="ARBA00022525"/>
    </source>
</evidence>
<feature type="compositionally biased region" description="Basic and acidic residues" evidence="29">
    <location>
        <begin position="1087"/>
        <end position="1101"/>
    </location>
</feature>
<dbReference type="GO" id="GO:0033612">
    <property type="term" value="F:receptor serine/threonine kinase binding"/>
    <property type="evidence" value="ECO:0007669"/>
    <property type="project" value="TreeGrafter"/>
</dbReference>
<keyword evidence="13 30" id="KW-0812">Transmembrane</keyword>
<evidence type="ECO:0000259" key="32">
    <source>
        <dbReference type="PROSITE" id="PS50011"/>
    </source>
</evidence>
<keyword evidence="19" id="KW-0067">ATP-binding</keyword>
<evidence type="ECO:0000256" key="27">
    <source>
        <dbReference type="ARBA" id="ARBA00047899"/>
    </source>
</evidence>
<dbReference type="Pfam" id="PF23598">
    <property type="entry name" value="LRR_14"/>
    <property type="match status" value="1"/>
</dbReference>
<evidence type="ECO:0000256" key="17">
    <source>
        <dbReference type="ARBA" id="ARBA00022777"/>
    </source>
</evidence>
<comment type="catalytic activity">
    <reaction evidence="27">
        <text>L-threonyl-[protein] + ATP = O-phospho-L-threonyl-[protein] + ADP + H(+)</text>
        <dbReference type="Rhea" id="RHEA:46608"/>
        <dbReference type="Rhea" id="RHEA-COMP:11060"/>
        <dbReference type="Rhea" id="RHEA-COMP:11605"/>
        <dbReference type="ChEBI" id="CHEBI:15378"/>
        <dbReference type="ChEBI" id="CHEBI:30013"/>
        <dbReference type="ChEBI" id="CHEBI:30616"/>
        <dbReference type="ChEBI" id="CHEBI:61977"/>
        <dbReference type="ChEBI" id="CHEBI:456216"/>
        <dbReference type="EC" id="2.7.11.1"/>
    </reaction>
</comment>
<dbReference type="GO" id="GO:0005886">
    <property type="term" value="C:plasma membrane"/>
    <property type="evidence" value="ECO:0007669"/>
    <property type="project" value="UniProtKB-SubCell"/>
</dbReference>
<organism evidence="33 34">
    <name type="scientific">Pisum sativum</name>
    <name type="common">Garden pea</name>
    <name type="synonym">Lathyrus oleraceus</name>
    <dbReference type="NCBI Taxonomy" id="3888"/>
    <lineage>
        <taxon>Eukaryota</taxon>
        <taxon>Viridiplantae</taxon>
        <taxon>Streptophyta</taxon>
        <taxon>Embryophyta</taxon>
        <taxon>Tracheophyta</taxon>
        <taxon>Spermatophyta</taxon>
        <taxon>Magnoliopsida</taxon>
        <taxon>eudicotyledons</taxon>
        <taxon>Gunneridae</taxon>
        <taxon>Pentapetalae</taxon>
        <taxon>rosids</taxon>
        <taxon>fabids</taxon>
        <taxon>Fabales</taxon>
        <taxon>Fabaceae</taxon>
        <taxon>Papilionoideae</taxon>
        <taxon>50 kb inversion clade</taxon>
        <taxon>NPAAA clade</taxon>
        <taxon>Hologalegina</taxon>
        <taxon>IRL clade</taxon>
        <taxon>Fabeae</taxon>
        <taxon>Lathyrus</taxon>
    </lineage>
</organism>
<dbReference type="Pfam" id="PF08263">
    <property type="entry name" value="LRRNT_2"/>
    <property type="match status" value="1"/>
</dbReference>
<evidence type="ECO:0000256" key="11">
    <source>
        <dbReference type="ARBA" id="ARBA00022614"/>
    </source>
</evidence>
<dbReference type="PROSITE" id="PS50011">
    <property type="entry name" value="PROTEIN_KINASE_DOM"/>
    <property type="match status" value="1"/>
</dbReference>
<keyword evidence="34" id="KW-1185">Reference proteome</keyword>
<comment type="caution">
    <text evidence="33">The sequence shown here is derived from an EMBL/GenBank/DDBJ whole genome shotgun (WGS) entry which is preliminary data.</text>
</comment>
<dbReference type="PROSITE" id="PS51450">
    <property type="entry name" value="LRR"/>
    <property type="match status" value="1"/>
</dbReference>
<keyword evidence="16" id="KW-0547">Nucleotide-binding</keyword>
<reference evidence="33 34" key="1">
    <citation type="journal article" date="2022" name="Nat. Genet.">
        <title>Improved pea reference genome and pan-genome highlight genomic features and evolutionary characteristics.</title>
        <authorList>
            <person name="Yang T."/>
            <person name="Liu R."/>
            <person name="Luo Y."/>
            <person name="Hu S."/>
            <person name="Wang D."/>
            <person name="Wang C."/>
            <person name="Pandey M.K."/>
            <person name="Ge S."/>
            <person name="Xu Q."/>
            <person name="Li N."/>
            <person name="Li G."/>
            <person name="Huang Y."/>
            <person name="Saxena R.K."/>
            <person name="Ji Y."/>
            <person name="Li M."/>
            <person name="Yan X."/>
            <person name="He Y."/>
            <person name="Liu Y."/>
            <person name="Wang X."/>
            <person name="Xiang C."/>
            <person name="Varshney R.K."/>
            <person name="Ding H."/>
            <person name="Gao S."/>
            <person name="Zong X."/>
        </authorList>
    </citation>
    <scope>NUCLEOTIDE SEQUENCE [LARGE SCALE GENOMIC DNA]</scope>
    <source>
        <strain evidence="33 34">cv. Zhongwan 6</strain>
    </source>
</reference>
<dbReference type="SUPFAM" id="SSF56112">
    <property type="entry name" value="Protein kinase-like (PK-like)"/>
    <property type="match status" value="1"/>
</dbReference>
<dbReference type="FunFam" id="3.80.10.10:FF:000400">
    <property type="entry name" value="Nuclear pore complex protein NUP107"/>
    <property type="match status" value="1"/>
</dbReference>
<dbReference type="Gramene" id="Psat01G0013800-T1">
    <property type="protein sequence ID" value="KAI5440535.1"/>
    <property type="gene ID" value="KIW84_010138"/>
</dbReference>
<dbReference type="FunFam" id="3.80.10.10:FF:000041">
    <property type="entry name" value="LRR receptor-like serine/threonine-protein kinase ERECTA"/>
    <property type="match status" value="1"/>
</dbReference>
<evidence type="ECO:0000256" key="3">
    <source>
        <dbReference type="ARBA" id="ARBA00004251"/>
    </source>
</evidence>
<keyword evidence="10" id="KW-0597">Phosphoprotein</keyword>
<dbReference type="EC" id="2.7.11.1" evidence="5"/>
<dbReference type="InterPro" id="IPR001611">
    <property type="entry name" value="Leu-rich_rpt"/>
</dbReference>
<keyword evidence="20" id="KW-0832">Ubl conjugation</keyword>
<evidence type="ECO:0000256" key="5">
    <source>
        <dbReference type="ARBA" id="ARBA00012513"/>
    </source>
</evidence>
<keyword evidence="8" id="KW-0964">Secreted</keyword>
<dbReference type="FunFam" id="3.30.200.20:FF:000219">
    <property type="entry name" value="Leucine-rich repeat receptor-like serine/threonine-protein kinase"/>
    <property type="match status" value="1"/>
</dbReference>
<dbReference type="PROSITE" id="PS00108">
    <property type="entry name" value="PROTEIN_KINASE_ST"/>
    <property type="match status" value="1"/>
</dbReference>
<dbReference type="SUPFAM" id="SSF52047">
    <property type="entry name" value="RNI-like"/>
    <property type="match status" value="1"/>
</dbReference>
<comment type="catalytic activity">
    <reaction evidence="28">
        <text>L-seryl-[protein] + ATP = O-phospho-L-seryl-[protein] + ADP + H(+)</text>
        <dbReference type="Rhea" id="RHEA:17989"/>
        <dbReference type="Rhea" id="RHEA-COMP:9863"/>
        <dbReference type="Rhea" id="RHEA-COMP:11604"/>
        <dbReference type="ChEBI" id="CHEBI:15378"/>
        <dbReference type="ChEBI" id="CHEBI:29999"/>
        <dbReference type="ChEBI" id="CHEBI:30616"/>
        <dbReference type="ChEBI" id="CHEBI:83421"/>
        <dbReference type="ChEBI" id="CHEBI:456216"/>
        <dbReference type="EC" id="2.7.11.1"/>
    </reaction>
</comment>
<evidence type="ECO:0000256" key="15">
    <source>
        <dbReference type="ARBA" id="ARBA00022737"/>
    </source>
</evidence>
<name>A0A9D4YNG4_PEA</name>
<evidence type="ECO:0000256" key="16">
    <source>
        <dbReference type="ARBA" id="ARBA00022741"/>
    </source>
</evidence>
<dbReference type="GO" id="GO:0006952">
    <property type="term" value="P:defense response"/>
    <property type="evidence" value="ECO:0007669"/>
    <property type="project" value="UniProtKB-KW"/>
</dbReference>
<keyword evidence="23" id="KW-1015">Disulfide bond</keyword>
<evidence type="ECO:0000256" key="25">
    <source>
        <dbReference type="ARBA" id="ARBA00023180"/>
    </source>
</evidence>
<evidence type="ECO:0000313" key="34">
    <source>
        <dbReference type="Proteomes" id="UP001058974"/>
    </source>
</evidence>
<dbReference type="InterPro" id="IPR008271">
    <property type="entry name" value="Ser/Thr_kinase_AS"/>
</dbReference>
<dbReference type="PANTHER" id="PTHR48056:SF45">
    <property type="entry name" value="PROTEIN KINASE DOMAIN-CONTAINING PROTEIN"/>
    <property type="match status" value="1"/>
</dbReference>
<evidence type="ECO:0000256" key="4">
    <source>
        <dbReference type="ARBA" id="ARBA00008684"/>
    </source>
</evidence>
<dbReference type="InterPro" id="IPR003591">
    <property type="entry name" value="Leu-rich_rpt_typical-subtyp"/>
</dbReference>
<evidence type="ECO:0000256" key="20">
    <source>
        <dbReference type="ARBA" id="ARBA00022843"/>
    </source>
</evidence>
<dbReference type="AlphaFoldDB" id="A0A9D4YNG4"/>
<dbReference type="FunFam" id="3.80.10.10:FF:000775">
    <property type="entry name" value="Predicted protein"/>
    <property type="match status" value="1"/>
</dbReference>
<evidence type="ECO:0000256" key="19">
    <source>
        <dbReference type="ARBA" id="ARBA00022840"/>
    </source>
</evidence>
<dbReference type="Gene3D" id="3.30.200.20">
    <property type="entry name" value="Phosphorylase Kinase, domain 1"/>
    <property type="match status" value="1"/>
</dbReference>
<evidence type="ECO:0000256" key="21">
    <source>
        <dbReference type="ARBA" id="ARBA00022989"/>
    </source>
</evidence>
<comment type="similarity">
    <text evidence="26">Belongs to the polygalacturonase-inhibiting protein family.</text>
</comment>
<gene>
    <name evidence="33" type="ORF">KIW84_010138</name>
</gene>
<evidence type="ECO:0000256" key="26">
    <source>
        <dbReference type="ARBA" id="ARBA00038043"/>
    </source>
</evidence>
<proteinExistence type="inferred from homology"/>
<dbReference type="Pfam" id="PF00560">
    <property type="entry name" value="LRR_1"/>
    <property type="match status" value="6"/>
</dbReference>
<keyword evidence="15" id="KW-0677">Repeat</keyword>
<keyword evidence="24" id="KW-0675">Receptor</keyword>
<evidence type="ECO:0000313" key="33">
    <source>
        <dbReference type="EMBL" id="KAI5440535.1"/>
    </source>
</evidence>
<dbReference type="FunFam" id="3.80.10.10:FF:000177">
    <property type="entry name" value="Leucine-rich repeat receptor-like serine/threonine-protein kinase At1g17230"/>
    <property type="match status" value="1"/>
</dbReference>
<evidence type="ECO:0000256" key="24">
    <source>
        <dbReference type="ARBA" id="ARBA00023170"/>
    </source>
</evidence>
<evidence type="ECO:0000256" key="1">
    <source>
        <dbReference type="ARBA" id="ARBA00004170"/>
    </source>
</evidence>
<feature type="region of interest" description="Disordered" evidence="29">
    <location>
        <begin position="1074"/>
        <end position="1101"/>
    </location>
</feature>
<dbReference type="SMART" id="SM00369">
    <property type="entry name" value="LRR_TYP"/>
    <property type="match status" value="9"/>
</dbReference>
<evidence type="ECO:0000256" key="28">
    <source>
        <dbReference type="ARBA" id="ARBA00048679"/>
    </source>
</evidence>
<dbReference type="SUPFAM" id="SSF52058">
    <property type="entry name" value="L domain-like"/>
    <property type="match status" value="1"/>
</dbReference>
<dbReference type="SMART" id="SM00220">
    <property type="entry name" value="S_TKc"/>
    <property type="match status" value="1"/>
</dbReference>
<keyword evidence="14 31" id="KW-0732">Signal</keyword>
<sequence>MILLFSLGIFLVSSVNEEVSILLKFKTSLLDSNDNLVNWNPSDLTPCNWTGVYCTDSIVTSVTLHNLNLSGNLSPTICNLPWLIELNVSKNFISGPIPEAFFVNCDKLEVLDLCTNRFHGPFLTLVWKIKTLRKLYLCENYMYGEIPEDIGGLTSLEELVIYSNNLTGSIPASISKLKKLRVIRAGLNGLSGKLPSEISECESLETLGLAQNQLIGSIPKELQKLQNLTNLILWQNSFSGELPLEIGNISSLELIALHQNSLIGGIPNDIGRLSRLKRLYMYTNQLNGTISAELGNCTNAIEIDLSENHLIGIIPKELGQISNLSLLHLFENNLQGHIPKELGNLRLLRNLDLSLNNLTGIIPLEFQNLELMEDLQLFDNQLEGVIPPHLGAVRNLTILDISSNNLVGMIPIHLCEYQKLQFLSLGSNRLFGNIPYSLKICKSLVQLMLGDNLLTGSLPVELYELHNLTALELHQNRFSGLISPGIGQVKNLERLHLSDNYFSGYLPSEIGNLTQLVTFNVSSNHFGGSIPDELGNCVRLQRLDLSRNKFTGMLPNSIGNLVNLELLKISDNMLFGEIPGALGDLIRLTDLELGGNRFSGRIPFPFGRLSALQIALNLSHNNLSDTIPDSLGSLQMLESLYLNDNQLVGEIPSSIGDLLSLLVCNVSNNKLIGTVPDTTTFRKMDFTNFAGNNGLCRVGTNHCHPSLASSHCEKPTKDGLSREKIVSIVSGVVGFVSLIFIVCICWTMMKRRRSDSFVSIEEQTKPHVLDDNYYFPKEGFTYNDLLEATGNFSEGEVIGRGACGTVYKAIMDDGEVIAVKKLNARGGEAGNVERSFIAEISTLGKIRHRNIVKLHGFCFHEDSNLLLYEYMENGSLGEKLHSSSKTCSLDWNVRYKIALGAAEGLCYLHYDCKPQIIHRDIKSNNILLDQSFQAHVGDFGLAKLIDFSFSKSMSSVAGSYGYIAPEYAYTMKVTEKCDIYSFGVVLLELVTGRSPVQPLEQGGDLVNWVRRSIQASTPTSELFDKRLNLDEQRTIEEMSLILKIALFCTSTSPLNRPTMREVIAMLIDAREYVNQSPTSPSSETPLDEEKSSSSKDDGVKL</sequence>
<protein>
    <recommendedName>
        <fullName evidence="5">non-specific serine/threonine protein kinase</fullName>
        <ecNumber evidence="5">2.7.11.1</ecNumber>
    </recommendedName>
</protein>
<evidence type="ECO:0000256" key="18">
    <source>
        <dbReference type="ARBA" id="ARBA00022821"/>
    </source>
</evidence>
<dbReference type="Proteomes" id="UP001058974">
    <property type="component" value="Chromosome 1"/>
</dbReference>
<feature type="signal peptide" evidence="31">
    <location>
        <begin position="1"/>
        <end position="17"/>
    </location>
</feature>
<dbReference type="Pfam" id="PF13855">
    <property type="entry name" value="LRR_8"/>
    <property type="match status" value="1"/>
</dbReference>
<keyword evidence="6" id="KW-1003">Cell membrane</keyword>
<evidence type="ECO:0000256" key="29">
    <source>
        <dbReference type="SAM" id="MobiDB-lite"/>
    </source>
</evidence>
<dbReference type="Gene3D" id="1.10.510.10">
    <property type="entry name" value="Transferase(Phosphotransferase) domain 1"/>
    <property type="match status" value="1"/>
</dbReference>
<dbReference type="InterPro" id="IPR055414">
    <property type="entry name" value="LRR_R13L4/SHOC2-like"/>
</dbReference>
<dbReference type="GO" id="GO:0010074">
    <property type="term" value="P:maintenance of meristem identity"/>
    <property type="evidence" value="ECO:0007669"/>
    <property type="project" value="UniProtKB-ARBA"/>
</dbReference>
<dbReference type="GO" id="GO:0010082">
    <property type="term" value="P:regulation of root meristem growth"/>
    <property type="evidence" value="ECO:0007669"/>
    <property type="project" value="UniProtKB-ARBA"/>
</dbReference>
<evidence type="ECO:0000256" key="9">
    <source>
        <dbReference type="ARBA" id="ARBA00022527"/>
    </source>
</evidence>
<evidence type="ECO:0000256" key="7">
    <source>
        <dbReference type="ARBA" id="ARBA00022512"/>
    </source>
</evidence>
<feature type="transmembrane region" description="Helical" evidence="30">
    <location>
        <begin position="725"/>
        <end position="749"/>
    </location>
</feature>
<dbReference type="Pfam" id="PF00069">
    <property type="entry name" value="Pkinase"/>
    <property type="match status" value="1"/>
</dbReference>
<keyword evidence="18" id="KW-0611">Plant defense</keyword>